<keyword evidence="2 4" id="KW-0689">Ribosomal protein</keyword>
<dbReference type="GO" id="GO:0005840">
    <property type="term" value="C:ribosome"/>
    <property type="evidence" value="ECO:0007669"/>
    <property type="project" value="UniProtKB-KW"/>
</dbReference>
<keyword evidence="4" id="KW-0694">RNA-binding</keyword>
<dbReference type="InterPro" id="IPR012677">
    <property type="entry name" value="Nucleotide-bd_a/b_plait_sf"/>
</dbReference>
<organism evidence="5 6">
    <name type="scientific">Hallella faecis</name>
    <dbReference type="NCBI Taxonomy" id="2841596"/>
    <lineage>
        <taxon>Bacteria</taxon>
        <taxon>Pseudomonadati</taxon>
        <taxon>Bacteroidota</taxon>
        <taxon>Bacteroidia</taxon>
        <taxon>Bacteroidales</taxon>
        <taxon>Prevotellaceae</taxon>
        <taxon>Hallella</taxon>
    </lineage>
</organism>
<dbReference type="EMBL" id="JBBNFP010000029">
    <property type="protein sequence ID" value="MEQ2486999.1"/>
    <property type="molecule type" value="Genomic_DNA"/>
</dbReference>
<dbReference type="Pfam" id="PF00276">
    <property type="entry name" value="Ribosomal_L23"/>
    <property type="match status" value="1"/>
</dbReference>
<reference evidence="5 6" key="1">
    <citation type="submission" date="2024-04" db="EMBL/GenBank/DDBJ databases">
        <title>Human intestinal bacterial collection.</title>
        <authorList>
            <person name="Pauvert C."/>
            <person name="Hitch T.C.A."/>
            <person name="Clavel T."/>
        </authorList>
    </citation>
    <scope>NUCLEOTIDE SEQUENCE [LARGE SCALE GENOMIC DNA]</scope>
    <source>
        <strain evidence="5 6">CLA-AA-H145</strain>
    </source>
</reference>
<accession>A0ABV1FRG4</accession>
<evidence type="ECO:0000256" key="2">
    <source>
        <dbReference type="ARBA" id="ARBA00022980"/>
    </source>
</evidence>
<keyword evidence="6" id="KW-1185">Reference proteome</keyword>
<sequence length="97" mass="11070">MAFIIKPLVTEKMTKITEKKPNRYGFVVRPEANKLQIKGEIEALYHVTVVDVNTMRYAGKRSSRYTKAGLVRGQKNAYKKAVVTLKDGETIDFYSNI</sequence>
<evidence type="ECO:0000256" key="1">
    <source>
        <dbReference type="ARBA" id="ARBA00006700"/>
    </source>
</evidence>
<dbReference type="RefSeq" id="WP_215760043.1">
    <property type="nucleotide sequence ID" value="NZ_JAHKBE010000028.1"/>
</dbReference>
<dbReference type="NCBIfam" id="NF004363">
    <property type="entry name" value="PRK05738.2-4"/>
    <property type="match status" value="1"/>
</dbReference>
<dbReference type="Gene3D" id="3.30.70.330">
    <property type="match status" value="1"/>
</dbReference>
<gene>
    <name evidence="4 5" type="primary">rplW</name>
    <name evidence="5" type="ORF">AAAT34_08005</name>
</gene>
<keyword evidence="3 4" id="KW-0687">Ribonucleoprotein</keyword>
<proteinExistence type="inferred from homology"/>
<evidence type="ECO:0000313" key="6">
    <source>
        <dbReference type="Proteomes" id="UP001487296"/>
    </source>
</evidence>
<protein>
    <recommendedName>
        <fullName evidence="4">Large ribosomal subunit protein uL23</fullName>
    </recommendedName>
</protein>
<dbReference type="SUPFAM" id="SSF54189">
    <property type="entry name" value="Ribosomal proteins S24e, L23 and L15e"/>
    <property type="match status" value="1"/>
</dbReference>
<comment type="function">
    <text evidence="4">One of the early assembly proteins it binds 23S rRNA. One of the proteins that surrounds the polypeptide exit tunnel on the outside of the ribosome. Forms the main docking site for trigger factor binding to the ribosome.</text>
</comment>
<dbReference type="InterPro" id="IPR012678">
    <property type="entry name" value="Ribosomal_uL23/eL15/eS24_sf"/>
</dbReference>
<comment type="subunit">
    <text evidence="4">Part of the 50S ribosomal subunit. Contacts protein L29, and trigger factor when it is bound to the ribosome.</text>
</comment>
<dbReference type="PANTHER" id="PTHR11620">
    <property type="entry name" value="60S RIBOSOMAL PROTEIN L23A"/>
    <property type="match status" value="1"/>
</dbReference>
<comment type="similarity">
    <text evidence="1 4">Belongs to the universal ribosomal protein uL23 family.</text>
</comment>
<dbReference type="Proteomes" id="UP001487296">
    <property type="component" value="Unassembled WGS sequence"/>
</dbReference>
<comment type="caution">
    <text evidence="5">The sequence shown here is derived from an EMBL/GenBank/DDBJ whole genome shotgun (WGS) entry which is preliminary data.</text>
</comment>
<dbReference type="InterPro" id="IPR013025">
    <property type="entry name" value="Ribosomal_uL23-like"/>
</dbReference>
<name>A0ABV1FRG4_9BACT</name>
<keyword evidence="4" id="KW-0699">rRNA-binding</keyword>
<evidence type="ECO:0000256" key="4">
    <source>
        <dbReference type="HAMAP-Rule" id="MF_01369"/>
    </source>
</evidence>
<evidence type="ECO:0000256" key="3">
    <source>
        <dbReference type="ARBA" id="ARBA00023274"/>
    </source>
</evidence>
<evidence type="ECO:0000313" key="5">
    <source>
        <dbReference type="EMBL" id="MEQ2486999.1"/>
    </source>
</evidence>
<dbReference type="HAMAP" id="MF_01369_B">
    <property type="entry name" value="Ribosomal_uL23_B"/>
    <property type="match status" value="1"/>
</dbReference>